<evidence type="ECO:0000313" key="3">
    <source>
        <dbReference type="EMBL" id="HGK27916.1"/>
    </source>
</evidence>
<keyword evidence="1" id="KW-0472">Membrane</keyword>
<reference evidence="3" key="1">
    <citation type="journal article" date="2020" name="mSystems">
        <title>Genome- and Community-Level Interaction Insights into Carbon Utilization and Element Cycling Functions of Hydrothermarchaeota in Hydrothermal Sediment.</title>
        <authorList>
            <person name="Zhou Z."/>
            <person name="Liu Y."/>
            <person name="Xu W."/>
            <person name="Pan J."/>
            <person name="Luo Z.H."/>
            <person name="Li M."/>
        </authorList>
    </citation>
    <scope>NUCLEOTIDE SEQUENCE [LARGE SCALE GENOMIC DNA]</scope>
    <source>
        <strain evidence="3">SpSt-488</strain>
    </source>
</reference>
<protein>
    <recommendedName>
        <fullName evidence="2">LiaI-LiaF-like transmembrane region domain-containing protein</fullName>
    </recommendedName>
</protein>
<keyword evidence="1" id="KW-1133">Transmembrane helix</keyword>
<gene>
    <name evidence="3" type="ORF">ENS41_03070</name>
</gene>
<sequence>MRRLKFGLLLLVIGLWLWLSNLGVPYIAFNRNWPLLLVAFGVYVVVRMATRHRRRRRTSAEILEELEHGRIGVDEAVERIRRGR</sequence>
<dbReference type="EMBL" id="DSUT01000056">
    <property type="protein sequence ID" value="HGK27916.1"/>
    <property type="molecule type" value="Genomic_DNA"/>
</dbReference>
<name>A0A7C4GCM3_UNCW3</name>
<keyword evidence="1" id="KW-0812">Transmembrane</keyword>
<organism evidence="3">
    <name type="scientific">candidate division WOR-3 bacterium</name>
    <dbReference type="NCBI Taxonomy" id="2052148"/>
    <lineage>
        <taxon>Bacteria</taxon>
        <taxon>Bacteria division WOR-3</taxon>
    </lineage>
</organism>
<feature type="domain" description="LiaI-LiaF-like transmembrane region" evidence="2">
    <location>
        <begin position="6"/>
        <end position="44"/>
    </location>
</feature>
<evidence type="ECO:0000259" key="2">
    <source>
        <dbReference type="Pfam" id="PF18917"/>
    </source>
</evidence>
<accession>A0A7C4GCM3</accession>
<dbReference type="Pfam" id="PF18917">
    <property type="entry name" value="LiaI-LiaF-like_TM1"/>
    <property type="match status" value="1"/>
</dbReference>
<evidence type="ECO:0000256" key="1">
    <source>
        <dbReference type="SAM" id="Phobius"/>
    </source>
</evidence>
<feature type="transmembrane region" description="Helical" evidence="1">
    <location>
        <begin position="33"/>
        <end position="50"/>
    </location>
</feature>
<proteinExistence type="predicted"/>
<comment type="caution">
    <text evidence="3">The sequence shown here is derived from an EMBL/GenBank/DDBJ whole genome shotgun (WGS) entry which is preliminary data.</text>
</comment>
<dbReference type="InterPro" id="IPR043726">
    <property type="entry name" value="LiaI-LiaF-like_TM1"/>
</dbReference>
<dbReference type="AlphaFoldDB" id="A0A7C4GCM3"/>